<feature type="region of interest" description="Disordered" evidence="1">
    <location>
        <begin position="1"/>
        <end position="87"/>
    </location>
</feature>
<proteinExistence type="predicted"/>
<dbReference type="InterPro" id="IPR031961">
    <property type="entry name" value="DUF4780"/>
</dbReference>
<feature type="compositionally biased region" description="Basic and acidic residues" evidence="1">
    <location>
        <begin position="33"/>
        <end position="44"/>
    </location>
</feature>
<protein>
    <recommendedName>
        <fullName evidence="2">DUF4780 domain-containing protein</fullName>
    </recommendedName>
</protein>
<feature type="domain" description="DUF4780" evidence="2">
    <location>
        <begin position="121"/>
        <end position="223"/>
    </location>
</feature>
<reference evidence="3" key="1">
    <citation type="journal article" date="2023" name="bioRxiv">
        <title>Scaffold-level genome assemblies of two parasitoid biocontrol wasps reveal the parthenogenesis mechanism and an associated novel virus.</title>
        <authorList>
            <person name="Inwood S."/>
            <person name="Skelly J."/>
            <person name="Guhlin J."/>
            <person name="Harrop T."/>
            <person name="Goldson S."/>
            <person name="Dearden P."/>
        </authorList>
    </citation>
    <scope>NUCLEOTIDE SEQUENCE</scope>
    <source>
        <strain evidence="3">Irish</strain>
        <tissue evidence="3">Whole body</tissue>
    </source>
</reference>
<organism evidence="3 4">
    <name type="scientific">Microctonus aethiopoides</name>
    <dbReference type="NCBI Taxonomy" id="144406"/>
    <lineage>
        <taxon>Eukaryota</taxon>
        <taxon>Metazoa</taxon>
        <taxon>Ecdysozoa</taxon>
        <taxon>Arthropoda</taxon>
        <taxon>Hexapoda</taxon>
        <taxon>Insecta</taxon>
        <taxon>Pterygota</taxon>
        <taxon>Neoptera</taxon>
        <taxon>Endopterygota</taxon>
        <taxon>Hymenoptera</taxon>
        <taxon>Apocrita</taxon>
        <taxon>Ichneumonoidea</taxon>
        <taxon>Braconidae</taxon>
        <taxon>Euphorinae</taxon>
        <taxon>Microctonus</taxon>
    </lineage>
</organism>
<evidence type="ECO:0000313" key="4">
    <source>
        <dbReference type="Proteomes" id="UP001168990"/>
    </source>
</evidence>
<keyword evidence="4" id="KW-1185">Reference proteome</keyword>
<dbReference type="EMBL" id="JAQQBS010001425">
    <property type="protein sequence ID" value="KAK0157274.1"/>
    <property type="molecule type" value="Genomic_DNA"/>
</dbReference>
<dbReference type="AlphaFoldDB" id="A0AA39EUV7"/>
<name>A0AA39EUV7_9HYME</name>
<evidence type="ECO:0000313" key="3">
    <source>
        <dbReference type="EMBL" id="KAK0157274.1"/>
    </source>
</evidence>
<evidence type="ECO:0000256" key="1">
    <source>
        <dbReference type="SAM" id="MobiDB-lite"/>
    </source>
</evidence>
<accession>A0AA39EUV7</accession>
<reference evidence="3" key="2">
    <citation type="submission" date="2023-03" db="EMBL/GenBank/DDBJ databases">
        <authorList>
            <person name="Inwood S.N."/>
            <person name="Skelly J.G."/>
            <person name="Guhlin J."/>
            <person name="Harrop T.W.R."/>
            <person name="Goldson S.G."/>
            <person name="Dearden P.K."/>
        </authorList>
    </citation>
    <scope>NUCLEOTIDE SEQUENCE</scope>
    <source>
        <strain evidence="3">Irish</strain>
        <tissue evidence="3">Whole body</tissue>
    </source>
</reference>
<comment type="caution">
    <text evidence="3">The sequence shown here is derived from an EMBL/GenBank/DDBJ whole genome shotgun (WGS) entry which is preliminary data.</text>
</comment>
<sequence length="225" mass="24656">MDTTTGQDGSIPAGSSVPKDSVKKRSRCGSAMERARKAKAERELQSASHTELTPNVKVPQPGGSLVGSNDCGGGTGDKDGTTPINLKRRRNETVTPPEIRKQVKKNRGAQPLRIGEAVLADRSLAIVPVGYPERSLKREEGELLTRALLGAIDAIPKEMVVMRFEGNRRERGIQWVTCADTAAKEWLKSIVPSLKPWDGACLEILDKERICRPKKMTAIFRDTNE</sequence>
<dbReference type="Pfam" id="PF16012">
    <property type="entry name" value="DUF4780"/>
    <property type="match status" value="1"/>
</dbReference>
<gene>
    <name evidence="3" type="ORF">PV328_011032</name>
</gene>
<dbReference type="Proteomes" id="UP001168990">
    <property type="component" value="Unassembled WGS sequence"/>
</dbReference>
<evidence type="ECO:0000259" key="2">
    <source>
        <dbReference type="Pfam" id="PF16012"/>
    </source>
</evidence>